<dbReference type="InterPro" id="IPR029045">
    <property type="entry name" value="ClpP/crotonase-like_dom_sf"/>
</dbReference>
<sequence length="158" mass="17282">MKELIKNLEELNRKAEKGGGDARIEKQHSVGKLTARERIELLLEKGSFIELDKLVTHRCTDFGMEKQKFAGDGVVTGYGMIGKRLVYVFAQDFTVFGGALSETHAKKICKVMDMAMQMGAPIIGLNDSGGARIQEGVRSLAGYAEIFLRNSMASGVIP</sequence>
<accession>I9PUE6</accession>
<dbReference type="InterPro" id="IPR034733">
    <property type="entry name" value="AcCoA_carboxyl_beta"/>
</dbReference>
<dbReference type="PROSITE" id="PS50980">
    <property type="entry name" value="COA_CT_NTER"/>
    <property type="match status" value="1"/>
</dbReference>
<dbReference type="AlphaFoldDB" id="I9PUE6"/>
<feature type="domain" description="CoA carboxyltransferase N-terminal" evidence="1">
    <location>
        <begin position="1"/>
        <end position="158"/>
    </location>
</feature>
<dbReference type="PANTHER" id="PTHR43842">
    <property type="entry name" value="PROPIONYL-COA CARBOXYLASE BETA CHAIN"/>
    <property type="match status" value="1"/>
</dbReference>
<dbReference type="GO" id="GO:0004658">
    <property type="term" value="F:propionyl-CoA carboxylase activity"/>
    <property type="evidence" value="ECO:0007669"/>
    <property type="project" value="TreeGrafter"/>
</dbReference>
<evidence type="ECO:0000313" key="3">
    <source>
        <dbReference type="Proteomes" id="UP000002965"/>
    </source>
</evidence>
<dbReference type="Proteomes" id="UP000002965">
    <property type="component" value="Unassembled WGS sequence"/>
</dbReference>
<dbReference type="Pfam" id="PF01039">
    <property type="entry name" value="Carboxyl_trans"/>
    <property type="match status" value="1"/>
</dbReference>
<keyword evidence="3" id="KW-1185">Reference proteome</keyword>
<dbReference type="InterPro" id="IPR051047">
    <property type="entry name" value="AccD/PCCB"/>
</dbReference>
<dbReference type="Gene3D" id="3.90.226.10">
    <property type="entry name" value="2-enoyl-CoA Hydratase, Chain A, domain 1"/>
    <property type="match status" value="1"/>
</dbReference>
<comment type="caution">
    <text evidence="2">The sequence shown here is derived from an EMBL/GenBank/DDBJ whole genome shotgun (WGS) entry which is preliminary data.</text>
</comment>
<reference evidence="2 3" key="1">
    <citation type="submission" date="2012-02" db="EMBL/GenBank/DDBJ databases">
        <title>The Genome Sequence of Bacteroides caccae CL03T12C61.</title>
        <authorList>
            <consortium name="The Broad Institute Genome Sequencing Platform"/>
            <person name="Earl A."/>
            <person name="Ward D."/>
            <person name="Feldgarden M."/>
            <person name="Gevers D."/>
            <person name="Zitomersky N.L."/>
            <person name="Coyne M.J."/>
            <person name="Comstock L.E."/>
            <person name="Young S.K."/>
            <person name="Zeng Q."/>
            <person name="Gargeya S."/>
            <person name="Fitzgerald M."/>
            <person name="Haas B."/>
            <person name="Abouelleil A."/>
            <person name="Alvarado L."/>
            <person name="Arachchi H.M."/>
            <person name="Berlin A."/>
            <person name="Chapman S.B."/>
            <person name="Gearin G."/>
            <person name="Goldberg J."/>
            <person name="Griggs A."/>
            <person name="Gujja S."/>
            <person name="Hansen M."/>
            <person name="Heiman D."/>
            <person name="Howarth C."/>
            <person name="Larimer J."/>
            <person name="Lui A."/>
            <person name="MacDonald P.J.P."/>
            <person name="McCowen C."/>
            <person name="Montmayeur A."/>
            <person name="Murphy C."/>
            <person name="Neiman D."/>
            <person name="Pearson M."/>
            <person name="Priest M."/>
            <person name="Roberts A."/>
            <person name="Saif S."/>
            <person name="Shea T."/>
            <person name="Sisk P."/>
            <person name="Stolte C."/>
            <person name="Sykes S."/>
            <person name="Wortman J."/>
            <person name="Nusbaum C."/>
            <person name="Birren B."/>
        </authorList>
    </citation>
    <scope>NUCLEOTIDE SEQUENCE [LARGE SCALE GENOMIC DNA]</scope>
    <source>
        <strain evidence="2 3">CL03T12C61</strain>
    </source>
</reference>
<gene>
    <name evidence="2" type="ORF">HMPREF1061_02475</name>
</gene>
<dbReference type="InterPro" id="IPR011762">
    <property type="entry name" value="COA_CT_N"/>
</dbReference>
<dbReference type="PANTHER" id="PTHR43842:SF2">
    <property type="entry name" value="PROPIONYL-COA CARBOXYLASE BETA CHAIN, MITOCHONDRIAL"/>
    <property type="match status" value="1"/>
</dbReference>
<dbReference type="PATRIC" id="fig|997873.3.peg.2581"/>
<dbReference type="SUPFAM" id="SSF52096">
    <property type="entry name" value="ClpP/crotonase"/>
    <property type="match status" value="1"/>
</dbReference>
<dbReference type="HOGENOM" id="CLU_104900_0_0_10"/>
<evidence type="ECO:0000259" key="1">
    <source>
        <dbReference type="PROSITE" id="PS50980"/>
    </source>
</evidence>
<dbReference type="EMBL" id="AGXF01000008">
    <property type="protein sequence ID" value="EIY20028.1"/>
    <property type="molecule type" value="Genomic_DNA"/>
</dbReference>
<protein>
    <recommendedName>
        <fullName evidence="1">CoA carboxyltransferase N-terminal domain-containing protein</fullName>
    </recommendedName>
</protein>
<proteinExistence type="predicted"/>
<name>I9PUE6_9BACE</name>
<organism evidence="2 3">
    <name type="scientific">Bacteroides caccae CL03T12C61</name>
    <dbReference type="NCBI Taxonomy" id="997873"/>
    <lineage>
        <taxon>Bacteria</taxon>
        <taxon>Pseudomonadati</taxon>
        <taxon>Bacteroidota</taxon>
        <taxon>Bacteroidia</taxon>
        <taxon>Bacteroidales</taxon>
        <taxon>Bacteroidaceae</taxon>
        <taxon>Bacteroides</taxon>
    </lineage>
</organism>
<evidence type="ECO:0000313" key="2">
    <source>
        <dbReference type="EMBL" id="EIY20028.1"/>
    </source>
</evidence>